<gene>
    <name evidence="3" type="ORF">NUH88_15895</name>
</gene>
<evidence type="ECO:0000259" key="2">
    <source>
        <dbReference type="SMART" id="SM00382"/>
    </source>
</evidence>
<dbReference type="GO" id="GO:0016887">
    <property type="term" value="F:ATP hydrolysis activity"/>
    <property type="evidence" value="ECO:0007669"/>
    <property type="project" value="InterPro"/>
</dbReference>
<feature type="domain" description="AAA+ ATPase" evidence="2">
    <location>
        <begin position="320"/>
        <end position="466"/>
    </location>
</feature>
<dbReference type="Pfam" id="PF00004">
    <property type="entry name" value="AAA"/>
    <property type="match status" value="1"/>
</dbReference>
<evidence type="ECO:0000256" key="1">
    <source>
        <dbReference type="SAM" id="MobiDB-lite"/>
    </source>
</evidence>
<protein>
    <submittedName>
        <fullName evidence="3">AAA family ATPase</fullName>
    </submittedName>
</protein>
<reference evidence="3" key="1">
    <citation type="submission" date="2022-08" db="EMBL/GenBank/DDBJ databases">
        <title>Nisaea acidiphila sp. nov., isolated from a marine algal debris and emended description of the genus Nisaea Urios et al. 2008.</title>
        <authorList>
            <person name="Kwon K."/>
        </authorList>
    </citation>
    <scope>NUCLEOTIDE SEQUENCE</scope>
    <source>
        <strain evidence="3">MEBiC11861</strain>
    </source>
</reference>
<dbReference type="InterPro" id="IPR003593">
    <property type="entry name" value="AAA+_ATPase"/>
</dbReference>
<dbReference type="PANTHER" id="PTHR43718:SF2">
    <property type="entry name" value="LON PROTEASE HOMOLOG, MITOCHONDRIAL"/>
    <property type="match status" value="1"/>
</dbReference>
<dbReference type="SMART" id="SM00382">
    <property type="entry name" value="AAA"/>
    <property type="match status" value="1"/>
</dbReference>
<dbReference type="GO" id="GO:0004176">
    <property type="term" value="F:ATP-dependent peptidase activity"/>
    <property type="evidence" value="ECO:0007669"/>
    <property type="project" value="InterPro"/>
</dbReference>
<dbReference type="KEGG" id="naci:NUH88_15895"/>
<dbReference type="PANTHER" id="PTHR43718">
    <property type="entry name" value="LON PROTEASE"/>
    <property type="match status" value="1"/>
</dbReference>
<dbReference type="InterPro" id="IPR027417">
    <property type="entry name" value="P-loop_NTPase"/>
</dbReference>
<name>A0A9J7AU14_9PROT</name>
<dbReference type="Gene3D" id="3.40.50.300">
    <property type="entry name" value="P-loop containing nucleotide triphosphate hydrolases"/>
    <property type="match status" value="1"/>
</dbReference>
<dbReference type="EMBL" id="CP102480">
    <property type="protein sequence ID" value="UUX48877.1"/>
    <property type="molecule type" value="Genomic_DNA"/>
</dbReference>
<dbReference type="GO" id="GO:0004252">
    <property type="term" value="F:serine-type endopeptidase activity"/>
    <property type="evidence" value="ECO:0007669"/>
    <property type="project" value="InterPro"/>
</dbReference>
<sequence length="537" mass="59805">MRNKTLEDQLRLIDTTSAWELWRTVEPRFLSERSSILFQLYYRLDPALNAICRIHPQLAEDVRALLDARLDILPKLLTALPADPGEETARFDMRMTIVLYSWVMGVRADLRPGQVNPLAANMLARGLMHFADGLRAPTIVQSSRPRQERSREERQTVAEWKRRRRHLLTMAEGWIRLDPLARAFEALLDYESHQRYRTAAVILSAAGDLSDTSATRDALEQEDRARGGGPALPEPRKTEEGMPGSGAAKLTVLPAYVPRDELQRQGWDRLAKPLPLLGNNPNELKRHLTREFSWMADAVDHIRRDLALGRLRKNASSAIRIRPLLLLGEPGTGKSRFARRFAELAGLPMRTIGCGGNSDNRDLAGTSKGWSTGEPSAVLRAIRDGNCANPMILVDEVEKAGLSRHNGRIVDTLLAMLEPETSRSWYDEYLCTAADLSAVNWILSANSLAGLPEPLLNRVTVVRVTSPNAKQLPAILDSLKTEIANELGVDPFALPEIHPEAERMLEQAFAEGQSIRRIRAALLAAIGASVDGPRMLH</sequence>
<feature type="compositionally biased region" description="Basic and acidic residues" evidence="1">
    <location>
        <begin position="217"/>
        <end position="226"/>
    </location>
</feature>
<dbReference type="RefSeq" id="WP_257767379.1">
    <property type="nucleotide sequence ID" value="NZ_CP102480.1"/>
</dbReference>
<accession>A0A9J7AU14</accession>
<dbReference type="InterPro" id="IPR003959">
    <property type="entry name" value="ATPase_AAA_core"/>
</dbReference>
<dbReference type="GO" id="GO:0005524">
    <property type="term" value="F:ATP binding"/>
    <property type="evidence" value="ECO:0007669"/>
    <property type="project" value="InterPro"/>
</dbReference>
<evidence type="ECO:0000313" key="3">
    <source>
        <dbReference type="EMBL" id="UUX48877.1"/>
    </source>
</evidence>
<dbReference type="AlphaFoldDB" id="A0A9J7AU14"/>
<proteinExistence type="predicted"/>
<keyword evidence="4" id="KW-1185">Reference proteome</keyword>
<dbReference type="InterPro" id="IPR027065">
    <property type="entry name" value="Lon_Prtase"/>
</dbReference>
<dbReference type="GO" id="GO:0006515">
    <property type="term" value="P:protein quality control for misfolded or incompletely synthesized proteins"/>
    <property type="evidence" value="ECO:0007669"/>
    <property type="project" value="TreeGrafter"/>
</dbReference>
<dbReference type="SUPFAM" id="SSF52540">
    <property type="entry name" value="P-loop containing nucleoside triphosphate hydrolases"/>
    <property type="match status" value="1"/>
</dbReference>
<evidence type="ECO:0000313" key="4">
    <source>
        <dbReference type="Proteomes" id="UP001060336"/>
    </source>
</evidence>
<dbReference type="Proteomes" id="UP001060336">
    <property type="component" value="Chromosome"/>
</dbReference>
<organism evidence="3 4">
    <name type="scientific">Nisaea acidiphila</name>
    <dbReference type="NCBI Taxonomy" id="1862145"/>
    <lineage>
        <taxon>Bacteria</taxon>
        <taxon>Pseudomonadati</taxon>
        <taxon>Pseudomonadota</taxon>
        <taxon>Alphaproteobacteria</taxon>
        <taxon>Rhodospirillales</taxon>
        <taxon>Thalassobaculaceae</taxon>
        <taxon>Nisaea</taxon>
    </lineage>
</organism>
<feature type="region of interest" description="Disordered" evidence="1">
    <location>
        <begin position="212"/>
        <end position="245"/>
    </location>
</feature>